<comment type="caution">
    <text evidence="3">The sequence shown here is derived from an EMBL/GenBank/DDBJ whole genome shotgun (WGS) entry which is preliminary data.</text>
</comment>
<dbReference type="OMA" id="FIRWMST"/>
<name>A0A1D2NLB9_ORCCI</name>
<accession>A0A1D2NLB9</accession>
<evidence type="ECO:0000259" key="2">
    <source>
        <dbReference type="PROSITE" id="PS50222"/>
    </source>
</evidence>
<evidence type="ECO:0000313" key="3">
    <source>
        <dbReference type="EMBL" id="ODN06078.1"/>
    </source>
</evidence>
<dbReference type="SUPFAM" id="SSF47473">
    <property type="entry name" value="EF-hand"/>
    <property type="match status" value="1"/>
</dbReference>
<dbReference type="InterPro" id="IPR011992">
    <property type="entry name" value="EF-hand-dom_pair"/>
</dbReference>
<organism evidence="3 4">
    <name type="scientific">Orchesella cincta</name>
    <name type="common">Springtail</name>
    <name type="synonym">Podura cincta</name>
    <dbReference type="NCBI Taxonomy" id="48709"/>
    <lineage>
        <taxon>Eukaryota</taxon>
        <taxon>Metazoa</taxon>
        <taxon>Ecdysozoa</taxon>
        <taxon>Arthropoda</taxon>
        <taxon>Hexapoda</taxon>
        <taxon>Collembola</taxon>
        <taxon>Entomobryomorpha</taxon>
        <taxon>Entomobryoidea</taxon>
        <taxon>Orchesellidae</taxon>
        <taxon>Orchesellinae</taxon>
        <taxon>Orchesella</taxon>
    </lineage>
</organism>
<dbReference type="PROSITE" id="PS00018">
    <property type="entry name" value="EF_HAND_1"/>
    <property type="match status" value="1"/>
</dbReference>
<reference evidence="3 4" key="1">
    <citation type="journal article" date="2016" name="Genome Biol. Evol.">
        <title>Gene Family Evolution Reflects Adaptation to Soil Environmental Stressors in the Genome of the Collembolan Orchesella cincta.</title>
        <authorList>
            <person name="Faddeeva-Vakhrusheva A."/>
            <person name="Derks M.F."/>
            <person name="Anvar S.Y."/>
            <person name="Agamennone V."/>
            <person name="Suring W."/>
            <person name="Smit S."/>
            <person name="van Straalen N.M."/>
            <person name="Roelofs D."/>
        </authorList>
    </citation>
    <scope>NUCLEOTIDE SEQUENCE [LARGE SCALE GENOMIC DNA]</scope>
    <source>
        <tissue evidence="3">Mixed pool</tissue>
    </source>
</reference>
<dbReference type="InterPro" id="IPR002048">
    <property type="entry name" value="EF_hand_dom"/>
</dbReference>
<protein>
    <submittedName>
        <fullName evidence="3">Caltractin</fullName>
    </submittedName>
</protein>
<dbReference type="PROSITE" id="PS50222">
    <property type="entry name" value="EF_HAND_2"/>
    <property type="match status" value="2"/>
</dbReference>
<dbReference type="EMBL" id="LJIJ01000011">
    <property type="protein sequence ID" value="ODN06078.1"/>
    <property type="molecule type" value="Genomic_DNA"/>
</dbReference>
<evidence type="ECO:0000313" key="4">
    <source>
        <dbReference type="Proteomes" id="UP000094527"/>
    </source>
</evidence>
<dbReference type="GO" id="GO:0005509">
    <property type="term" value="F:calcium ion binding"/>
    <property type="evidence" value="ECO:0007669"/>
    <property type="project" value="InterPro"/>
</dbReference>
<dbReference type="STRING" id="48709.A0A1D2NLB9"/>
<dbReference type="Gene3D" id="1.10.238.10">
    <property type="entry name" value="EF-hand"/>
    <property type="match status" value="1"/>
</dbReference>
<keyword evidence="4" id="KW-1185">Reference proteome</keyword>
<dbReference type="InterPro" id="IPR018247">
    <property type="entry name" value="EF_Hand_1_Ca_BS"/>
</dbReference>
<keyword evidence="1" id="KW-0106">Calcium</keyword>
<dbReference type="AlphaFoldDB" id="A0A1D2NLB9"/>
<feature type="domain" description="EF-hand" evidence="2">
    <location>
        <begin position="153"/>
        <end position="175"/>
    </location>
</feature>
<feature type="domain" description="EF-hand" evidence="2">
    <location>
        <begin position="104"/>
        <end position="139"/>
    </location>
</feature>
<evidence type="ECO:0000256" key="1">
    <source>
        <dbReference type="ARBA" id="ARBA00022837"/>
    </source>
</evidence>
<proteinExistence type="predicted"/>
<sequence>MGVVFSVLSSIRKCLLTNNSGLPLADPPVCYLRVDDYSICGTLRRSRQEKWNRSLNSMIFLDLETRRFLWPIIQKRMDRMEAYLKYTNCNLEDLKTKFPKWDDKKIFEVHDLFQAFEVDGDGLIEIAEMSVGLDNLGDTTLRKDRIPQLASGDEDGTGSIDFEEFLQILYDQQEVMHSETPLAKTFVKVNNDIKFIRWMSTVQQIRAGYL</sequence>
<dbReference type="CDD" id="cd00051">
    <property type="entry name" value="EFh"/>
    <property type="match status" value="1"/>
</dbReference>
<gene>
    <name evidence="3" type="ORF">Ocin01_00637</name>
</gene>
<dbReference type="Proteomes" id="UP000094527">
    <property type="component" value="Unassembled WGS sequence"/>
</dbReference>
<dbReference type="OrthoDB" id="343296at2759"/>